<name>A0ACC0L1E2_CHOFU</name>
<dbReference type="EMBL" id="CM046109">
    <property type="protein sequence ID" value="KAI8442362.1"/>
    <property type="molecule type" value="Genomic_DNA"/>
</dbReference>
<comment type="caution">
    <text evidence="1">The sequence shown here is derived from an EMBL/GenBank/DDBJ whole genome shotgun (WGS) entry which is preliminary data.</text>
</comment>
<protein>
    <submittedName>
        <fullName evidence="1">Uncharacterized protein</fullName>
    </submittedName>
</protein>
<keyword evidence="2" id="KW-1185">Reference proteome</keyword>
<evidence type="ECO:0000313" key="1">
    <source>
        <dbReference type="EMBL" id="KAI8442362.1"/>
    </source>
</evidence>
<proteinExistence type="predicted"/>
<dbReference type="Proteomes" id="UP001064048">
    <property type="component" value="Chromosome 9"/>
</dbReference>
<accession>A0ACC0L1E2</accession>
<organism evidence="1 2">
    <name type="scientific">Choristoneura fumiferana</name>
    <name type="common">Spruce budworm moth</name>
    <name type="synonym">Archips fumiferana</name>
    <dbReference type="NCBI Taxonomy" id="7141"/>
    <lineage>
        <taxon>Eukaryota</taxon>
        <taxon>Metazoa</taxon>
        <taxon>Ecdysozoa</taxon>
        <taxon>Arthropoda</taxon>
        <taxon>Hexapoda</taxon>
        <taxon>Insecta</taxon>
        <taxon>Pterygota</taxon>
        <taxon>Neoptera</taxon>
        <taxon>Endopterygota</taxon>
        <taxon>Lepidoptera</taxon>
        <taxon>Glossata</taxon>
        <taxon>Ditrysia</taxon>
        <taxon>Tortricoidea</taxon>
        <taxon>Tortricidae</taxon>
        <taxon>Tortricinae</taxon>
        <taxon>Choristoneura</taxon>
    </lineage>
</organism>
<sequence>MNRLKRNVLQCFKKLHRTRLKVFEGDEKALTAEARITEDTVKIVNLPFNDSVILEKGTGTPCCKDVKK</sequence>
<evidence type="ECO:0000313" key="2">
    <source>
        <dbReference type="Proteomes" id="UP001064048"/>
    </source>
</evidence>
<gene>
    <name evidence="1" type="ORF">MSG28_005884</name>
</gene>
<reference evidence="1 2" key="1">
    <citation type="journal article" date="2022" name="Genome Biol. Evol.">
        <title>The Spruce Budworm Genome: Reconstructing the Evolutionary History of Antifreeze Proteins.</title>
        <authorList>
            <person name="Beliveau C."/>
            <person name="Gagne P."/>
            <person name="Picq S."/>
            <person name="Vernygora O."/>
            <person name="Keeling C.I."/>
            <person name="Pinkney K."/>
            <person name="Doucet D."/>
            <person name="Wen F."/>
            <person name="Johnston J.S."/>
            <person name="Maaroufi H."/>
            <person name="Boyle B."/>
            <person name="Laroche J."/>
            <person name="Dewar K."/>
            <person name="Juretic N."/>
            <person name="Blackburn G."/>
            <person name="Nisole A."/>
            <person name="Brunet B."/>
            <person name="Brandao M."/>
            <person name="Lumley L."/>
            <person name="Duan J."/>
            <person name="Quan G."/>
            <person name="Lucarotti C.J."/>
            <person name="Roe A.D."/>
            <person name="Sperling F.A.H."/>
            <person name="Levesque R.C."/>
            <person name="Cusson M."/>
        </authorList>
    </citation>
    <scope>NUCLEOTIDE SEQUENCE [LARGE SCALE GENOMIC DNA]</scope>
    <source>
        <strain evidence="1">Glfc:IPQL:Cfum</strain>
    </source>
</reference>